<dbReference type="AlphaFoldDB" id="A0A074ZUV0"/>
<organism evidence="1 2">
    <name type="scientific">Opisthorchis viverrini</name>
    <name type="common">Southeast Asian liver fluke</name>
    <dbReference type="NCBI Taxonomy" id="6198"/>
    <lineage>
        <taxon>Eukaryota</taxon>
        <taxon>Metazoa</taxon>
        <taxon>Spiralia</taxon>
        <taxon>Lophotrochozoa</taxon>
        <taxon>Platyhelminthes</taxon>
        <taxon>Trematoda</taxon>
        <taxon>Digenea</taxon>
        <taxon>Opisthorchiida</taxon>
        <taxon>Opisthorchiata</taxon>
        <taxon>Opisthorchiidae</taxon>
        <taxon>Opisthorchis</taxon>
    </lineage>
</organism>
<keyword evidence="2" id="KW-1185">Reference proteome</keyword>
<reference evidence="1 2" key="1">
    <citation type="submission" date="2013-11" db="EMBL/GenBank/DDBJ databases">
        <title>Opisthorchis viverrini - life in the bile duct.</title>
        <authorList>
            <person name="Young N.D."/>
            <person name="Nagarajan N."/>
            <person name="Lin S.J."/>
            <person name="Korhonen P.K."/>
            <person name="Jex A.R."/>
            <person name="Hall R.S."/>
            <person name="Safavi-Hemami H."/>
            <person name="Kaewkong W."/>
            <person name="Bertrand D."/>
            <person name="Gao S."/>
            <person name="Seet Q."/>
            <person name="Wongkham S."/>
            <person name="Teh B.T."/>
            <person name="Wongkham C."/>
            <person name="Intapan P.M."/>
            <person name="Maleewong W."/>
            <person name="Yang X."/>
            <person name="Hu M."/>
            <person name="Wang Z."/>
            <person name="Hofmann A."/>
            <person name="Sternberg P.W."/>
            <person name="Tan P."/>
            <person name="Wang J."/>
            <person name="Gasser R.B."/>
        </authorList>
    </citation>
    <scope>NUCLEOTIDE SEQUENCE [LARGE SCALE GENOMIC DNA]</scope>
</reference>
<dbReference type="KEGG" id="ovi:T265_02530"/>
<evidence type="ECO:0000313" key="2">
    <source>
        <dbReference type="Proteomes" id="UP000054324"/>
    </source>
</evidence>
<dbReference type="EMBL" id="KL596649">
    <property type="protein sequence ID" value="KER31213.1"/>
    <property type="molecule type" value="Genomic_DNA"/>
</dbReference>
<sequence>MSTNRASWVYGLGLPDLRIEMQLGPEPSLAEMQMKNRPSVHQNAAFVRSLNHHAEASSS</sequence>
<dbReference type="Proteomes" id="UP000054324">
    <property type="component" value="Unassembled WGS sequence"/>
</dbReference>
<protein>
    <submittedName>
        <fullName evidence="1">Uncharacterized protein</fullName>
    </submittedName>
</protein>
<proteinExistence type="predicted"/>
<dbReference type="GeneID" id="20316718"/>
<accession>A0A074ZUV0</accession>
<name>A0A074ZUV0_OPIVI</name>
<gene>
    <name evidence="1" type="ORF">T265_02530</name>
</gene>
<dbReference type="RefSeq" id="XP_009165057.1">
    <property type="nucleotide sequence ID" value="XM_009166793.1"/>
</dbReference>
<dbReference type="CTD" id="20316718"/>
<evidence type="ECO:0000313" key="1">
    <source>
        <dbReference type="EMBL" id="KER31213.1"/>
    </source>
</evidence>